<keyword evidence="1" id="KW-1133">Transmembrane helix</keyword>
<dbReference type="InterPro" id="IPR036249">
    <property type="entry name" value="Thioredoxin-like_sf"/>
</dbReference>
<gene>
    <name evidence="2" type="ORF">M5X09_14775</name>
</gene>
<accession>A0ABT4DUB1</accession>
<dbReference type="EMBL" id="JAMDLW010000019">
    <property type="protein sequence ID" value="MCY9520919.1"/>
    <property type="molecule type" value="Genomic_DNA"/>
</dbReference>
<dbReference type="RefSeq" id="WP_087435606.1">
    <property type="nucleotide sequence ID" value="NZ_JAMDLV010000036.1"/>
</dbReference>
<organism evidence="2 3">
    <name type="scientific">Paenibacillus apiarius</name>
    <dbReference type="NCBI Taxonomy" id="46240"/>
    <lineage>
        <taxon>Bacteria</taxon>
        <taxon>Bacillati</taxon>
        <taxon>Bacillota</taxon>
        <taxon>Bacilli</taxon>
        <taxon>Bacillales</taxon>
        <taxon>Paenibacillaceae</taxon>
        <taxon>Paenibacillus</taxon>
    </lineage>
</organism>
<feature type="transmembrane region" description="Helical" evidence="1">
    <location>
        <begin position="6"/>
        <end position="27"/>
    </location>
</feature>
<proteinExistence type="predicted"/>
<protein>
    <submittedName>
        <fullName evidence="2">Peroxiredoxin family protein</fullName>
    </submittedName>
</protein>
<keyword evidence="1" id="KW-0472">Membrane</keyword>
<dbReference type="Proteomes" id="UP001207626">
    <property type="component" value="Unassembled WGS sequence"/>
</dbReference>
<name>A0ABT4DUB1_9BACL</name>
<sequence length="202" mass="22628">MSIFVQLSIAVQWVLIIALVYFVTYIFRKSYEAVSINQAMANAPQHSSLEIGDVFPRLELPSLSNEIIHLKQPAHEGTILLVSVYGCDGCEELYPNINQIAKSFSAYQVITIIIAPIEEVVKKQNKYKLETPIHQLDLHEMRLYGTSTFPFAYILSPDGIVMNKGTINGEEGIRILINNDAEKFRQASEVSSSTPDQHSLSV</sequence>
<comment type="caution">
    <text evidence="2">The sequence shown here is derived from an EMBL/GenBank/DDBJ whole genome shotgun (WGS) entry which is preliminary data.</text>
</comment>
<evidence type="ECO:0000313" key="3">
    <source>
        <dbReference type="Proteomes" id="UP001207626"/>
    </source>
</evidence>
<reference evidence="2 3" key="1">
    <citation type="submission" date="2022-05" db="EMBL/GenBank/DDBJ databases">
        <title>Genome Sequencing of Bee-Associated Microbes.</title>
        <authorList>
            <person name="Dunlap C."/>
        </authorList>
    </citation>
    <scope>NUCLEOTIDE SEQUENCE [LARGE SCALE GENOMIC DNA]</scope>
    <source>
        <strain evidence="2 3">NRRL NRS-1438</strain>
    </source>
</reference>
<evidence type="ECO:0000313" key="2">
    <source>
        <dbReference type="EMBL" id="MCY9520919.1"/>
    </source>
</evidence>
<keyword evidence="3" id="KW-1185">Reference proteome</keyword>
<keyword evidence="1" id="KW-0812">Transmembrane</keyword>
<dbReference type="SUPFAM" id="SSF52833">
    <property type="entry name" value="Thioredoxin-like"/>
    <property type="match status" value="1"/>
</dbReference>
<evidence type="ECO:0000256" key="1">
    <source>
        <dbReference type="SAM" id="Phobius"/>
    </source>
</evidence>
<dbReference type="Gene3D" id="3.40.30.10">
    <property type="entry name" value="Glutaredoxin"/>
    <property type="match status" value="1"/>
</dbReference>